<dbReference type="Pfam" id="PF00205">
    <property type="entry name" value="TPP_enzyme_M"/>
    <property type="match status" value="1"/>
</dbReference>
<dbReference type="PANTHER" id="PTHR43710:SF2">
    <property type="entry name" value="2-HYDROXYACYL-COA LYASE 1"/>
    <property type="match status" value="1"/>
</dbReference>
<dbReference type="EC" id="4.1.2.63" evidence="12"/>
<feature type="domain" description="Thiamine pyrophosphate enzyme TPP-binding" evidence="17">
    <location>
        <begin position="394"/>
        <end position="541"/>
    </location>
</feature>
<keyword evidence="9" id="KW-0456">Lyase</keyword>
<evidence type="ECO:0000256" key="7">
    <source>
        <dbReference type="ARBA" id="ARBA00023052"/>
    </source>
</evidence>
<dbReference type="InterPro" id="IPR012000">
    <property type="entry name" value="Thiamin_PyroP_enz_cen_dom"/>
</dbReference>
<evidence type="ECO:0000256" key="3">
    <source>
        <dbReference type="ARBA" id="ARBA00004253"/>
    </source>
</evidence>
<protein>
    <recommendedName>
        <fullName evidence="14">2-hydroxyacyl-CoA lyase</fullName>
        <ecNumber evidence="12">4.1.2.63</ecNumber>
    </recommendedName>
</protein>
<comment type="cofactor">
    <cofactor evidence="1">
        <name>Mg(2+)</name>
        <dbReference type="ChEBI" id="CHEBI:18420"/>
    </cofactor>
</comment>
<evidence type="ECO:0000256" key="1">
    <source>
        <dbReference type="ARBA" id="ARBA00001946"/>
    </source>
</evidence>
<reference evidence="19" key="1">
    <citation type="submission" date="2022-10" db="EMBL/GenBank/DDBJ databases">
        <authorList>
            <person name="Byrne P K."/>
        </authorList>
    </citation>
    <scope>NUCLEOTIDE SEQUENCE</scope>
    <source>
        <strain evidence="19">CBS7001</strain>
    </source>
</reference>
<dbReference type="AlphaFoldDB" id="A0AA35NS79"/>
<dbReference type="InterPro" id="IPR000399">
    <property type="entry name" value="TPP-bd_CS"/>
</dbReference>
<dbReference type="SUPFAM" id="SSF52518">
    <property type="entry name" value="Thiamin diphosphate-binding fold (THDP-binding)"/>
    <property type="match status" value="2"/>
</dbReference>
<gene>
    <name evidence="19" type="primary">SUVC05G0600</name>
    <name evidence="19" type="ORF">SUVC_05G0600</name>
</gene>
<dbReference type="GO" id="GO:0005782">
    <property type="term" value="C:peroxisomal matrix"/>
    <property type="evidence" value="ECO:0007669"/>
    <property type="project" value="UniProtKB-SubCell"/>
</dbReference>
<feature type="domain" description="Thiamine pyrophosphate enzyme central" evidence="16">
    <location>
        <begin position="196"/>
        <end position="328"/>
    </location>
</feature>
<dbReference type="Gene3D" id="3.40.50.1220">
    <property type="entry name" value="TPP-binding domain"/>
    <property type="match status" value="1"/>
</dbReference>
<dbReference type="CDD" id="cd07035">
    <property type="entry name" value="TPP_PYR_POX_like"/>
    <property type="match status" value="1"/>
</dbReference>
<dbReference type="GO" id="GO:0001561">
    <property type="term" value="P:fatty acid alpha-oxidation"/>
    <property type="evidence" value="ECO:0007669"/>
    <property type="project" value="TreeGrafter"/>
</dbReference>
<comment type="cofactor">
    <cofactor evidence="2">
        <name>thiamine diphosphate</name>
        <dbReference type="ChEBI" id="CHEBI:58937"/>
    </cofactor>
</comment>
<evidence type="ECO:0000259" key="18">
    <source>
        <dbReference type="Pfam" id="PF02776"/>
    </source>
</evidence>
<dbReference type="InterPro" id="IPR011766">
    <property type="entry name" value="TPP_enzyme_TPP-bd"/>
</dbReference>
<dbReference type="GO" id="GO:0106359">
    <property type="term" value="F:2-hydroxyacyl-CoA lyase activity"/>
    <property type="evidence" value="ECO:0007669"/>
    <property type="project" value="UniProtKB-EC"/>
</dbReference>
<evidence type="ECO:0000256" key="8">
    <source>
        <dbReference type="ARBA" id="ARBA00023140"/>
    </source>
</evidence>
<dbReference type="InterPro" id="IPR045025">
    <property type="entry name" value="HACL1-like"/>
</dbReference>
<evidence type="ECO:0000256" key="12">
    <source>
        <dbReference type="ARBA" id="ARBA00044518"/>
    </source>
</evidence>
<keyword evidence="8" id="KW-0576">Peroxisome</keyword>
<dbReference type="Proteomes" id="UP001162090">
    <property type="component" value="Chromosome 5"/>
</dbReference>
<keyword evidence="5" id="KW-0479">Metal-binding</keyword>
<proteinExistence type="inferred from homology"/>
<dbReference type="FunFam" id="3.40.50.970:FF:000044">
    <property type="entry name" value="Putative acetolactate synthase IlvG"/>
    <property type="match status" value="1"/>
</dbReference>
<dbReference type="GO" id="GO:0030976">
    <property type="term" value="F:thiamine pyrophosphate binding"/>
    <property type="evidence" value="ECO:0007669"/>
    <property type="project" value="InterPro"/>
</dbReference>
<evidence type="ECO:0000313" key="20">
    <source>
        <dbReference type="Proteomes" id="UP001162090"/>
    </source>
</evidence>
<evidence type="ECO:0000256" key="6">
    <source>
        <dbReference type="ARBA" id="ARBA00022842"/>
    </source>
</evidence>
<organism evidence="19 20">
    <name type="scientific">Saccharomyces uvarum</name>
    <name type="common">Yeast</name>
    <name type="synonym">Saccharomyces bayanus var. uvarum</name>
    <dbReference type="NCBI Taxonomy" id="230603"/>
    <lineage>
        <taxon>Eukaryota</taxon>
        <taxon>Fungi</taxon>
        <taxon>Dikarya</taxon>
        <taxon>Ascomycota</taxon>
        <taxon>Saccharomycotina</taxon>
        <taxon>Saccharomycetes</taxon>
        <taxon>Saccharomycetales</taxon>
        <taxon>Saccharomycetaceae</taxon>
        <taxon>Saccharomyces</taxon>
    </lineage>
</organism>
<evidence type="ECO:0000313" key="19">
    <source>
        <dbReference type="EMBL" id="CAI4059765.1"/>
    </source>
</evidence>
<comment type="similarity">
    <text evidence="4 15">Belongs to the TPP enzyme family.</text>
</comment>
<evidence type="ECO:0000256" key="14">
    <source>
        <dbReference type="ARBA" id="ARBA00070390"/>
    </source>
</evidence>
<dbReference type="InterPro" id="IPR029035">
    <property type="entry name" value="DHS-like_NAD/FAD-binding_dom"/>
</dbReference>
<comment type="function">
    <text evidence="13">Catalyzes a carbon-carbon cleavage reaction; cleaves a 2-hydroxy-3-methylacyl-CoA into formyl-CoA and a 2-methyl-branched fatty aldehyde.</text>
</comment>
<dbReference type="PANTHER" id="PTHR43710">
    <property type="entry name" value="2-HYDROXYACYL-COA LYASE"/>
    <property type="match status" value="1"/>
</dbReference>
<evidence type="ECO:0000256" key="10">
    <source>
        <dbReference type="ARBA" id="ARBA00044451"/>
    </source>
</evidence>
<comment type="subcellular location">
    <subcellularLocation>
        <location evidence="3">Peroxisome matrix</location>
    </subcellularLocation>
</comment>
<accession>A0AA35NS79</accession>
<dbReference type="InterPro" id="IPR029061">
    <property type="entry name" value="THDP-binding"/>
</dbReference>
<evidence type="ECO:0000256" key="9">
    <source>
        <dbReference type="ARBA" id="ARBA00023239"/>
    </source>
</evidence>
<dbReference type="InterPro" id="IPR012001">
    <property type="entry name" value="Thiamin_PyroP_enz_TPP-bd_dom"/>
</dbReference>
<dbReference type="SUPFAM" id="SSF52467">
    <property type="entry name" value="DHS-like NAD/FAD-binding domain"/>
    <property type="match status" value="1"/>
</dbReference>
<dbReference type="FunFam" id="3.40.50.1220:FF:000052">
    <property type="entry name" value="Putative 2-hydroxyacyl-CoA lyase"/>
    <property type="match status" value="1"/>
</dbReference>
<evidence type="ECO:0000256" key="15">
    <source>
        <dbReference type="RuleBase" id="RU362132"/>
    </source>
</evidence>
<name>A0AA35NS79_SACUV</name>
<keyword evidence="6" id="KW-0460">Magnesium</keyword>
<sequence length="561" mass="61162">MATTVTQHFAQLLQKYGIDTVFGIVGIPIVQLADTMVANGVKFIPCRNEQAASYAASAYGYVNDKPGVLLIVGGPGLIHSLAGIYNSMSNRWPLLVIAGSSSQNDVYKGGFQELDQISLLSPFLKFTGKLTSDNIDMVTRKALNHCIQGTMGVSYIDFPADLIENEKKSLAGNDHLVNELPMILTPNKCGPDPSKIEEIVQLILQNRDKNILIVIGKGAVKNSHEIRRLVSSFNLPFLPTPMAKGIVPDSSPLNVSSARSQALKTADIVLVLGARLNWILQFGSSPRWNAESVFIQFDSHPETLGDNNTSAGAGLSVWGDIGLSVTALMEELARQRPRWKYSGVNNALREKIHVNETRLQEKEKMGGAQLNYHQVYGVLRPLIEDYRTILVTEGANTMDIARVSFPTDAPRHRLDAGTNATMGIGLGYALASKASRPELDVVLIQGDSAFGFSAMEIETAVRCQLALVIVVMNNSGIYHGVKDAGADLPPTALSKNCRYDLVGEGLGAHGFLVNTLRELNKSFREAVQLARTRRETSVINVIIEPGDQKQISFAWQTKPRL</sequence>
<keyword evidence="7 15" id="KW-0786">Thiamine pyrophosphate</keyword>
<evidence type="ECO:0000259" key="17">
    <source>
        <dbReference type="Pfam" id="PF02775"/>
    </source>
</evidence>
<dbReference type="GO" id="GO:0000287">
    <property type="term" value="F:magnesium ion binding"/>
    <property type="evidence" value="ECO:0007669"/>
    <property type="project" value="InterPro"/>
</dbReference>
<dbReference type="Gene3D" id="3.40.50.970">
    <property type="match status" value="2"/>
</dbReference>
<evidence type="ECO:0000256" key="4">
    <source>
        <dbReference type="ARBA" id="ARBA00007812"/>
    </source>
</evidence>
<evidence type="ECO:0000256" key="11">
    <source>
        <dbReference type="ARBA" id="ARBA00044454"/>
    </source>
</evidence>
<dbReference type="Pfam" id="PF02775">
    <property type="entry name" value="TPP_enzyme_C"/>
    <property type="match status" value="1"/>
</dbReference>
<evidence type="ECO:0000259" key="16">
    <source>
        <dbReference type="Pfam" id="PF00205"/>
    </source>
</evidence>
<evidence type="ECO:0000256" key="2">
    <source>
        <dbReference type="ARBA" id="ARBA00001964"/>
    </source>
</evidence>
<evidence type="ECO:0000256" key="5">
    <source>
        <dbReference type="ARBA" id="ARBA00022723"/>
    </source>
</evidence>
<dbReference type="EMBL" id="OX365916">
    <property type="protein sequence ID" value="CAI4059765.1"/>
    <property type="molecule type" value="Genomic_DNA"/>
</dbReference>
<comment type="catalytic activity">
    <reaction evidence="11">
        <text>an (R)-2-hydroxy-long-chain-fatty acyl-CoA = a long-chain fatty aldehyde + formyl-CoA</text>
        <dbReference type="Rhea" id="RHEA:67444"/>
        <dbReference type="ChEBI" id="CHEBI:17176"/>
        <dbReference type="ChEBI" id="CHEBI:57376"/>
        <dbReference type="ChEBI" id="CHEBI:170012"/>
        <dbReference type="EC" id="4.1.2.63"/>
    </reaction>
    <physiologicalReaction direction="left-to-right" evidence="11">
        <dbReference type="Rhea" id="RHEA:67445"/>
    </physiologicalReaction>
</comment>
<dbReference type="FunFam" id="3.40.50.970:FF:000054">
    <property type="entry name" value="Putative 2-hydroxyphytanoyl-CoA lyase"/>
    <property type="match status" value="1"/>
</dbReference>
<feature type="domain" description="Thiamine pyrophosphate enzyme N-terminal TPP-binding" evidence="18">
    <location>
        <begin position="4"/>
        <end position="119"/>
    </location>
</feature>
<dbReference type="Pfam" id="PF02776">
    <property type="entry name" value="TPP_enzyme_N"/>
    <property type="match status" value="1"/>
</dbReference>
<dbReference type="CDD" id="cd02004">
    <property type="entry name" value="TPP_BZL_OCoD_HPCL"/>
    <property type="match status" value="1"/>
</dbReference>
<evidence type="ECO:0000256" key="13">
    <source>
        <dbReference type="ARBA" id="ARBA00059692"/>
    </source>
</evidence>
<comment type="catalytic activity">
    <reaction evidence="10">
        <text>a 2-hydroxy-3-methyl fatty acyl-CoA = a 2-methyl-branched fatty aldehyde + formyl-CoA</text>
        <dbReference type="Rhea" id="RHEA:25375"/>
        <dbReference type="ChEBI" id="CHEBI:49188"/>
        <dbReference type="ChEBI" id="CHEBI:57376"/>
        <dbReference type="ChEBI" id="CHEBI:58783"/>
        <dbReference type="EC" id="4.1.2.63"/>
    </reaction>
    <physiologicalReaction direction="left-to-right" evidence="10">
        <dbReference type="Rhea" id="RHEA:25376"/>
    </physiologicalReaction>
</comment>
<dbReference type="PROSITE" id="PS00187">
    <property type="entry name" value="TPP_ENZYMES"/>
    <property type="match status" value="1"/>
</dbReference>